<proteinExistence type="predicted"/>
<accession>A0A4Y7SGQ2</accession>
<dbReference type="PANTHER" id="PTHR24362:SF309">
    <property type="entry name" value="PROTEIN KINASE DOMAIN-CONTAINING PROTEIN"/>
    <property type="match status" value="1"/>
</dbReference>
<dbReference type="SUPFAM" id="SSF56112">
    <property type="entry name" value="Protein kinase-like (PK-like)"/>
    <property type="match status" value="1"/>
</dbReference>
<evidence type="ECO:0000313" key="3">
    <source>
        <dbReference type="Proteomes" id="UP000298030"/>
    </source>
</evidence>
<dbReference type="GO" id="GO:0004672">
    <property type="term" value="F:protein kinase activity"/>
    <property type="evidence" value="ECO:0007669"/>
    <property type="project" value="InterPro"/>
</dbReference>
<dbReference type="PROSITE" id="PS50011">
    <property type="entry name" value="PROTEIN_KINASE_DOM"/>
    <property type="match status" value="1"/>
</dbReference>
<evidence type="ECO:0000313" key="2">
    <source>
        <dbReference type="EMBL" id="TEB20300.1"/>
    </source>
</evidence>
<dbReference type="STRING" id="71717.A0A4Y7SGQ2"/>
<dbReference type="OrthoDB" id="5987198at2759"/>
<dbReference type="InterPro" id="IPR011009">
    <property type="entry name" value="Kinase-like_dom_sf"/>
</dbReference>
<gene>
    <name evidence="2" type="ORF">FA13DRAFT_1696926</name>
</gene>
<feature type="domain" description="Protein kinase" evidence="1">
    <location>
        <begin position="1"/>
        <end position="368"/>
    </location>
</feature>
<dbReference type="EMBL" id="QPFP01000145">
    <property type="protein sequence ID" value="TEB20300.1"/>
    <property type="molecule type" value="Genomic_DNA"/>
</dbReference>
<protein>
    <recommendedName>
        <fullName evidence="1">Protein kinase domain-containing protein</fullName>
    </recommendedName>
</protein>
<dbReference type="InterPro" id="IPR000719">
    <property type="entry name" value="Prot_kinase_dom"/>
</dbReference>
<dbReference type="PANTHER" id="PTHR24362">
    <property type="entry name" value="SERINE/THREONINE-PROTEIN KINASE NEK"/>
    <property type="match status" value="1"/>
</dbReference>
<name>A0A4Y7SGQ2_COPMI</name>
<evidence type="ECO:0000259" key="1">
    <source>
        <dbReference type="PROSITE" id="PS50011"/>
    </source>
</evidence>
<comment type="caution">
    <text evidence="2">The sequence shown here is derived from an EMBL/GenBank/DDBJ whole genome shotgun (WGS) entry which is preliminary data.</text>
</comment>
<keyword evidence="3" id="KW-1185">Reference proteome</keyword>
<dbReference type="SMART" id="SM00220">
    <property type="entry name" value="S_TKc"/>
    <property type="match status" value="1"/>
</dbReference>
<dbReference type="Gene3D" id="1.10.510.10">
    <property type="entry name" value="Transferase(Phosphotransferase) domain 1"/>
    <property type="match status" value="1"/>
</dbReference>
<dbReference type="Proteomes" id="UP000298030">
    <property type="component" value="Unassembled WGS sequence"/>
</dbReference>
<dbReference type="AlphaFoldDB" id="A0A4Y7SGQ2"/>
<sequence>MDYGTVRAENRADETLILNLEGPCELRLFEYEEIWVTLYPFLLSRGYKLRQRYHPEWIPSWTGDADPLAAFYCEDGIQSRPNVVDAVRDDGSKVILKRIDLETEELDIGLFTSSKPVSDDPRNCCVPILDVILIPACETHAVIVMPLLYEHVRLPFRHVGELLEMGVQLSKCLDFLHDNNIAHRDFCYYNVLIDPTRLLPDGFHPWEPGAPPEGRRNMYKTFKWKSRWSVRPNRYYVIDFGMSQRYSKREGVLALGALGQDRTVPEMSNTVPYDPFPMDVYQFGNMLLRILKGYYPTQVTDALTSLAKRMTNTDPALRPTAKEVATEFDRLSERIGFFGLRERIWPSDFPYKFLKRLRVMLGKCVYPY</sequence>
<dbReference type="GO" id="GO:0005524">
    <property type="term" value="F:ATP binding"/>
    <property type="evidence" value="ECO:0007669"/>
    <property type="project" value="InterPro"/>
</dbReference>
<organism evidence="2 3">
    <name type="scientific">Coprinellus micaceus</name>
    <name type="common">Glistening ink-cap mushroom</name>
    <name type="synonym">Coprinus micaceus</name>
    <dbReference type="NCBI Taxonomy" id="71717"/>
    <lineage>
        <taxon>Eukaryota</taxon>
        <taxon>Fungi</taxon>
        <taxon>Dikarya</taxon>
        <taxon>Basidiomycota</taxon>
        <taxon>Agaricomycotina</taxon>
        <taxon>Agaricomycetes</taxon>
        <taxon>Agaricomycetidae</taxon>
        <taxon>Agaricales</taxon>
        <taxon>Agaricineae</taxon>
        <taxon>Psathyrellaceae</taxon>
        <taxon>Coprinellus</taxon>
    </lineage>
</organism>
<reference evidence="2 3" key="1">
    <citation type="journal article" date="2019" name="Nat. Ecol. Evol.">
        <title>Megaphylogeny resolves global patterns of mushroom evolution.</title>
        <authorList>
            <person name="Varga T."/>
            <person name="Krizsan K."/>
            <person name="Foldi C."/>
            <person name="Dima B."/>
            <person name="Sanchez-Garcia M."/>
            <person name="Sanchez-Ramirez S."/>
            <person name="Szollosi G.J."/>
            <person name="Szarkandi J.G."/>
            <person name="Papp V."/>
            <person name="Albert L."/>
            <person name="Andreopoulos W."/>
            <person name="Angelini C."/>
            <person name="Antonin V."/>
            <person name="Barry K.W."/>
            <person name="Bougher N.L."/>
            <person name="Buchanan P."/>
            <person name="Buyck B."/>
            <person name="Bense V."/>
            <person name="Catcheside P."/>
            <person name="Chovatia M."/>
            <person name="Cooper J."/>
            <person name="Damon W."/>
            <person name="Desjardin D."/>
            <person name="Finy P."/>
            <person name="Geml J."/>
            <person name="Haridas S."/>
            <person name="Hughes K."/>
            <person name="Justo A."/>
            <person name="Karasinski D."/>
            <person name="Kautmanova I."/>
            <person name="Kiss B."/>
            <person name="Kocsube S."/>
            <person name="Kotiranta H."/>
            <person name="LaButti K.M."/>
            <person name="Lechner B.E."/>
            <person name="Liimatainen K."/>
            <person name="Lipzen A."/>
            <person name="Lukacs Z."/>
            <person name="Mihaltcheva S."/>
            <person name="Morgado L.N."/>
            <person name="Niskanen T."/>
            <person name="Noordeloos M.E."/>
            <person name="Ohm R.A."/>
            <person name="Ortiz-Santana B."/>
            <person name="Ovrebo C."/>
            <person name="Racz N."/>
            <person name="Riley R."/>
            <person name="Savchenko A."/>
            <person name="Shiryaev A."/>
            <person name="Soop K."/>
            <person name="Spirin V."/>
            <person name="Szebenyi C."/>
            <person name="Tomsovsky M."/>
            <person name="Tulloss R.E."/>
            <person name="Uehling J."/>
            <person name="Grigoriev I.V."/>
            <person name="Vagvolgyi C."/>
            <person name="Papp T."/>
            <person name="Martin F.M."/>
            <person name="Miettinen O."/>
            <person name="Hibbett D.S."/>
            <person name="Nagy L.G."/>
        </authorList>
    </citation>
    <scope>NUCLEOTIDE SEQUENCE [LARGE SCALE GENOMIC DNA]</scope>
    <source>
        <strain evidence="2 3">FP101781</strain>
    </source>
</reference>